<dbReference type="RefSeq" id="WP_342809612.1">
    <property type="nucleotide sequence ID" value="NZ_JAOPJZ010000015.1"/>
</dbReference>
<comment type="caution">
    <text evidence="2">The sequence shown here is derived from an EMBL/GenBank/DDBJ whole genome shotgun (WGS) entry which is preliminary data.</text>
</comment>
<dbReference type="AlphaFoldDB" id="A0AAP2Z9X2"/>
<gene>
    <name evidence="2" type="ORF">OB919_15120</name>
</gene>
<feature type="region of interest" description="Disordered" evidence="1">
    <location>
        <begin position="29"/>
        <end position="71"/>
    </location>
</feature>
<protein>
    <submittedName>
        <fullName evidence="2">Uncharacterized protein</fullName>
    </submittedName>
</protein>
<evidence type="ECO:0000313" key="2">
    <source>
        <dbReference type="EMBL" id="MCU4753292.1"/>
    </source>
</evidence>
<dbReference type="EMBL" id="JAOPJZ010000015">
    <property type="protein sequence ID" value="MCU4753292.1"/>
    <property type="molecule type" value="Genomic_DNA"/>
</dbReference>
<keyword evidence="3" id="KW-1185">Reference proteome</keyword>
<reference evidence="2 3" key="1">
    <citation type="submission" date="2022-09" db="EMBL/GenBank/DDBJ databases">
        <title>Enrichment on poylsaccharides allowed isolation of novel metabolic and taxonomic groups of Haloarchaea.</title>
        <authorList>
            <person name="Sorokin D.Y."/>
            <person name="Elcheninov A.G."/>
            <person name="Khizhniak T.V."/>
            <person name="Kolganova T.V."/>
            <person name="Kublanov I.V."/>
        </authorList>
    </citation>
    <scope>NUCLEOTIDE SEQUENCE [LARGE SCALE GENOMIC DNA]</scope>
    <source>
        <strain evidence="2 3">AArc-curdl1</strain>
    </source>
</reference>
<accession>A0AAP2Z9X2</accession>
<proteinExistence type="predicted"/>
<feature type="compositionally biased region" description="Basic and acidic residues" evidence="1">
    <location>
        <begin position="29"/>
        <end position="45"/>
    </location>
</feature>
<dbReference type="Proteomes" id="UP001321047">
    <property type="component" value="Unassembled WGS sequence"/>
</dbReference>
<evidence type="ECO:0000313" key="3">
    <source>
        <dbReference type="Proteomes" id="UP001321047"/>
    </source>
</evidence>
<sequence>MIIPLASAAGPLKIPGIAGNRRVLGADVRSKEASLEEGVSPRETIRGGQQRISRHSTLDGDTARGTARSMAIPLEAQHARWRYRSRHSTLE</sequence>
<organism evidence="2 3">
    <name type="scientific">Natronosalvus hydrolyticus</name>
    <dbReference type="NCBI Taxonomy" id="2979988"/>
    <lineage>
        <taxon>Archaea</taxon>
        <taxon>Methanobacteriati</taxon>
        <taxon>Methanobacteriota</taxon>
        <taxon>Stenosarchaea group</taxon>
        <taxon>Halobacteria</taxon>
        <taxon>Halobacteriales</taxon>
        <taxon>Natrialbaceae</taxon>
        <taxon>Natronosalvus</taxon>
    </lineage>
</organism>
<evidence type="ECO:0000256" key="1">
    <source>
        <dbReference type="SAM" id="MobiDB-lite"/>
    </source>
</evidence>
<name>A0AAP2Z9X2_9EURY</name>